<keyword evidence="2" id="KW-1185">Reference proteome</keyword>
<gene>
    <name evidence="1" type="ORF">MRB53_034720</name>
</gene>
<evidence type="ECO:0000313" key="1">
    <source>
        <dbReference type="EMBL" id="KAJ8615348.1"/>
    </source>
</evidence>
<protein>
    <submittedName>
        <fullName evidence="1">Uncharacterized protein</fullName>
    </submittedName>
</protein>
<dbReference type="Proteomes" id="UP001234297">
    <property type="component" value="Chromosome 12"/>
</dbReference>
<accession>A0ACC2K2X4</accession>
<evidence type="ECO:0000313" key="2">
    <source>
        <dbReference type="Proteomes" id="UP001234297"/>
    </source>
</evidence>
<name>A0ACC2K2X4_PERAE</name>
<comment type="caution">
    <text evidence="1">The sequence shown here is derived from an EMBL/GenBank/DDBJ whole genome shotgun (WGS) entry which is preliminary data.</text>
</comment>
<dbReference type="EMBL" id="CM056820">
    <property type="protein sequence ID" value="KAJ8615348.1"/>
    <property type="molecule type" value="Genomic_DNA"/>
</dbReference>
<proteinExistence type="predicted"/>
<organism evidence="1 2">
    <name type="scientific">Persea americana</name>
    <name type="common">Avocado</name>
    <dbReference type="NCBI Taxonomy" id="3435"/>
    <lineage>
        <taxon>Eukaryota</taxon>
        <taxon>Viridiplantae</taxon>
        <taxon>Streptophyta</taxon>
        <taxon>Embryophyta</taxon>
        <taxon>Tracheophyta</taxon>
        <taxon>Spermatophyta</taxon>
        <taxon>Magnoliopsida</taxon>
        <taxon>Magnoliidae</taxon>
        <taxon>Laurales</taxon>
        <taxon>Lauraceae</taxon>
        <taxon>Persea</taxon>
    </lineage>
</organism>
<sequence length="216" mass="24181">MHDVSDNSFKTYVREQELDITPDLLSQVLEIDRIEGAHFPIVKNRQINYDLVAKELTGKPVAWVGGDITHHKLTESYRLLNIFICHNVSPKVSKRVTKEDGYLLYCIETLRRVDLPLAVFRGMAKVHSASYNAVLPFPGVISKLLVDMGKLVEPNEDIIIPKSKIDRFTLEKSRLHITSVELDDDGEGDTTGPSGVGPSGVGPLRSCRFGSRNVRR</sequence>
<reference evidence="1 2" key="1">
    <citation type="journal article" date="2022" name="Hortic Res">
        <title>A haplotype resolved chromosomal level avocado genome allows analysis of novel avocado genes.</title>
        <authorList>
            <person name="Nath O."/>
            <person name="Fletcher S.J."/>
            <person name="Hayward A."/>
            <person name="Shaw L.M."/>
            <person name="Masouleh A.K."/>
            <person name="Furtado A."/>
            <person name="Henry R.J."/>
            <person name="Mitter N."/>
        </authorList>
    </citation>
    <scope>NUCLEOTIDE SEQUENCE [LARGE SCALE GENOMIC DNA]</scope>
    <source>
        <strain evidence="2">cv. Hass</strain>
    </source>
</reference>